<reference evidence="4" key="1">
    <citation type="submission" date="2016-10" db="EMBL/GenBank/DDBJ databases">
        <authorList>
            <person name="Varghese N."/>
            <person name="Submissions S."/>
        </authorList>
    </citation>
    <scope>NUCLEOTIDE SEQUENCE [LARGE SCALE GENOMIC DNA]</scope>
    <source>
        <strain evidence="4">DSM 22427</strain>
    </source>
</reference>
<feature type="transmembrane region" description="Helical" evidence="1">
    <location>
        <begin position="223"/>
        <end position="244"/>
    </location>
</feature>
<dbReference type="PANTHER" id="PTHR36435:SF1">
    <property type="entry name" value="CAAX AMINO TERMINAL PROTEASE FAMILY PROTEIN"/>
    <property type="match status" value="1"/>
</dbReference>
<dbReference type="GO" id="GO:0004175">
    <property type="term" value="F:endopeptidase activity"/>
    <property type="evidence" value="ECO:0007669"/>
    <property type="project" value="UniProtKB-ARBA"/>
</dbReference>
<feature type="transmembrane region" description="Helical" evidence="1">
    <location>
        <begin position="172"/>
        <end position="191"/>
    </location>
</feature>
<name>A0A1I6P0T5_9EURY</name>
<feature type="transmembrane region" description="Helical" evidence="1">
    <location>
        <begin position="93"/>
        <end position="114"/>
    </location>
</feature>
<feature type="transmembrane region" description="Helical" evidence="1">
    <location>
        <begin position="197"/>
        <end position="216"/>
    </location>
</feature>
<evidence type="ECO:0000259" key="2">
    <source>
        <dbReference type="Pfam" id="PF02517"/>
    </source>
</evidence>
<dbReference type="GO" id="GO:0080120">
    <property type="term" value="P:CAAX-box protein maturation"/>
    <property type="evidence" value="ECO:0007669"/>
    <property type="project" value="UniProtKB-ARBA"/>
</dbReference>
<dbReference type="PANTHER" id="PTHR36435">
    <property type="entry name" value="SLR1288 PROTEIN"/>
    <property type="match status" value="1"/>
</dbReference>
<protein>
    <recommendedName>
        <fullName evidence="2">CAAX prenyl protease 2/Lysostaphin resistance protein A-like domain-containing protein</fullName>
    </recommendedName>
</protein>
<dbReference type="OrthoDB" id="275779at2157"/>
<keyword evidence="1" id="KW-1133">Transmembrane helix</keyword>
<feature type="transmembrane region" description="Helical" evidence="1">
    <location>
        <begin position="12"/>
        <end position="32"/>
    </location>
</feature>
<feature type="transmembrane region" description="Helical" evidence="1">
    <location>
        <begin position="52"/>
        <end position="73"/>
    </location>
</feature>
<evidence type="ECO:0000313" key="3">
    <source>
        <dbReference type="EMBL" id="SFS33765.1"/>
    </source>
</evidence>
<evidence type="ECO:0000313" key="4">
    <source>
        <dbReference type="Proteomes" id="UP000199199"/>
    </source>
</evidence>
<keyword evidence="4" id="KW-1185">Reference proteome</keyword>
<sequence length="266" mass="28640">MAPSTRSESPARSVLVGFGLAAFAYVLVNVLVTPLALLEPALGDPNQQADRGLTIVMLLLNFGGFFLAGAIYLAVTDRGWSFVDLRIPTFGDWAWAIAATLGSILFIVVFGFLIQFLELPQSSNQVVSLVGDDRILLLAMFAIVVFANAPAEEFFFRNIVQKRLYESLSRDGAVLAASLIFALVHIPSYVASGSLSGMLVSLVAVFCGSLIFGYAYARTDNVLVPTVAHAGFNLFQFGLLYLQLEYADSGELPSLLLETAVAFVPL</sequence>
<proteinExistence type="predicted"/>
<dbReference type="AlphaFoldDB" id="A0A1I6P0T5"/>
<dbReference type="Pfam" id="PF02517">
    <property type="entry name" value="Rce1-like"/>
    <property type="match status" value="1"/>
</dbReference>
<evidence type="ECO:0000256" key="1">
    <source>
        <dbReference type="SAM" id="Phobius"/>
    </source>
</evidence>
<dbReference type="InterPro" id="IPR052710">
    <property type="entry name" value="CAAX_protease"/>
</dbReference>
<feature type="transmembrane region" description="Helical" evidence="1">
    <location>
        <begin position="134"/>
        <end position="151"/>
    </location>
</feature>
<dbReference type="EMBL" id="FOZS01000001">
    <property type="protein sequence ID" value="SFS33765.1"/>
    <property type="molecule type" value="Genomic_DNA"/>
</dbReference>
<organism evidence="3 4">
    <name type="scientific">Halostagnicola kamekurae</name>
    <dbReference type="NCBI Taxonomy" id="619731"/>
    <lineage>
        <taxon>Archaea</taxon>
        <taxon>Methanobacteriati</taxon>
        <taxon>Methanobacteriota</taxon>
        <taxon>Stenosarchaea group</taxon>
        <taxon>Halobacteria</taxon>
        <taxon>Halobacteriales</taxon>
        <taxon>Natrialbaceae</taxon>
        <taxon>Halostagnicola</taxon>
    </lineage>
</organism>
<keyword evidence="1" id="KW-0812">Transmembrane</keyword>
<keyword evidence="1" id="KW-0472">Membrane</keyword>
<dbReference type="RefSeq" id="WP_092900506.1">
    <property type="nucleotide sequence ID" value="NZ_FOZS01000001.1"/>
</dbReference>
<gene>
    <name evidence="3" type="ORF">SAMN04488556_0249</name>
</gene>
<accession>A0A1I6P0T5</accession>
<feature type="domain" description="CAAX prenyl protease 2/Lysostaphin resistance protein A-like" evidence="2">
    <location>
        <begin position="136"/>
        <end position="235"/>
    </location>
</feature>
<dbReference type="Proteomes" id="UP000199199">
    <property type="component" value="Unassembled WGS sequence"/>
</dbReference>
<dbReference type="InterPro" id="IPR003675">
    <property type="entry name" value="Rce1/LyrA-like_dom"/>
</dbReference>